<dbReference type="RefSeq" id="WP_138193451.1">
    <property type="nucleotide sequence ID" value="NZ_VCIW01000003.1"/>
</dbReference>
<dbReference type="GO" id="GO:0009252">
    <property type="term" value="P:peptidoglycan biosynthetic process"/>
    <property type="evidence" value="ECO:0007669"/>
    <property type="project" value="UniProtKB-KW"/>
</dbReference>
<accession>A0A5R9GGC7</accession>
<evidence type="ECO:0000313" key="13">
    <source>
        <dbReference type="Proteomes" id="UP000309676"/>
    </source>
</evidence>
<dbReference type="GO" id="GO:0008360">
    <property type="term" value="P:regulation of cell shape"/>
    <property type="evidence" value="ECO:0007669"/>
    <property type="project" value="UniProtKB-KW"/>
</dbReference>
<evidence type="ECO:0000256" key="5">
    <source>
        <dbReference type="ARBA" id="ARBA00022984"/>
    </source>
</evidence>
<dbReference type="AlphaFoldDB" id="A0A5R9GGC7"/>
<dbReference type="EMBL" id="VCIW01000003">
    <property type="protein sequence ID" value="TLS53210.1"/>
    <property type="molecule type" value="Genomic_DNA"/>
</dbReference>
<keyword evidence="12" id="KW-0121">Carboxypeptidase</keyword>
<feature type="active site" description="Acyl-ester intermediate" evidence="7">
    <location>
        <position position="80"/>
    </location>
</feature>
<feature type="active site" evidence="7">
    <location>
        <position position="137"/>
    </location>
</feature>
<dbReference type="OrthoDB" id="9791132at2"/>
<dbReference type="InterPro" id="IPR018044">
    <property type="entry name" value="Peptidase_S11"/>
</dbReference>
<evidence type="ECO:0000256" key="8">
    <source>
        <dbReference type="PIRSR" id="PIRSR618044-2"/>
    </source>
</evidence>
<comment type="similarity">
    <text evidence="1 9">Belongs to the peptidase S11 family.</text>
</comment>
<dbReference type="Pfam" id="PF00768">
    <property type="entry name" value="Peptidase_S11"/>
    <property type="match status" value="1"/>
</dbReference>
<dbReference type="Proteomes" id="UP000309676">
    <property type="component" value="Unassembled WGS sequence"/>
</dbReference>
<feature type="active site" description="Proton acceptor" evidence="7">
    <location>
        <position position="83"/>
    </location>
</feature>
<dbReference type="InterPro" id="IPR012338">
    <property type="entry name" value="Beta-lactam/transpept-like"/>
</dbReference>
<evidence type="ECO:0000256" key="1">
    <source>
        <dbReference type="ARBA" id="ARBA00007164"/>
    </source>
</evidence>
<evidence type="ECO:0000256" key="9">
    <source>
        <dbReference type="RuleBase" id="RU004016"/>
    </source>
</evidence>
<evidence type="ECO:0000256" key="10">
    <source>
        <dbReference type="SAM" id="SignalP"/>
    </source>
</evidence>
<evidence type="ECO:0000256" key="3">
    <source>
        <dbReference type="ARBA" id="ARBA00022801"/>
    </source>
</evidence>
<protein>
    <submittedName>
        <fullName evidence="12">D-alanyl-D-alanine carboxypeptidase</fullName>
    </submittedName>
</protein>
<dbReference type="GO" id="GO:0071555">
    <property type="term" value="P:cell wall organization"/>
    <property type="evidence" value="ECO:0007669"/>
    <property type="project" value="UniProtKB-KW"/>
</dbReference>
<keyword evidence="6" id="KW-0961">Cell wall biogenesis/degradation</keyword>
<reference evidence="12 13" key="1">
    <citation type="submission" date="2019-05" db="EMBL/GenBank/DDBJ databases">
        <authorList>
            <person name="Narsing Rao M.P."/>
            <person name="Li W.J."/>
        </authorList>
    </citation>
    <scope>NUCLEOTIDE SEQUENCE [LARGE SCALE GENOMIC DNA]</scope>
    <source>
        <strain evidence="12 13">SYSU_K30003</strain>
    </source>
</reference>
<feature type="chain" id="PRO_5039181792" evidence="10">
    <location>
        <begin position="20"/>
        <end position="302"/>
    </location>
</feature>
<evidence type="ECO:0000256" key="2">
    <source>
        <dbReference type="ARBA" id="ARBA00022729"/>
    </source>
</evidence>
<organism evidence="12 13">
    <name type="scientific">Paenibacillus antri</name>
    <dbReference type="NCBI Taxonomy" id="2582848"/>
    <lineage>
        <taxon>Bacteria</taxon>
        <taxon>Bacillati</taxon>
        <taxon>Bacillota</taxon>
        <taxon>Bacilli</taxon>
        <taxon>Bacillales</taxon>
        <taxon>Paenibacillaceae</taxon>
        <taxon>Paenibacillus</taxon>
    </lineage>
</organism>
<keyword evidence="2 10" id="KW-0732">Signal</keyword>
<comment type="caution">
    <text evidence="12">The sequence shown here is derived from an EMBL/GenBank/DDBJ whole genome shotgun (WGS) entry which is preliminary data.</text>
</comment>
<evidence type="ECO:0000313" key="12">
    <source>
        <dbReference type="EMBL" id="TLS53210.1"/>
    </source>
</evidence>
<gene>
    <name evidence="12" type="ORF">FE782_07560</name>
</gene>
<name>A0A5R9GGC7_9BACL</name>
<evidence type="ECO:0000256" key="6">
    <source>
        <dbReference type="ARBA" id="ARBA00023316"/>
    </source>
</evidence>
<dbReference type="PANTHER" id="PTHR21581">
    <property type="entry name" value="D-ALANYL-D-ALANINE CARBOXYPEPTIDASE"/>
    <property type="match status" value="1"/>
</dbReference>
<dbReference type="PRINTS" id="PR00725">
    <property type="entry name" value="DADACBPTASE1"/>
</dbReference>
<dbReference type="GO" id="GO:0006508">
    <property type="term" value="P:proteolysis"/>
    <property type="evidence" value="ECO:0007669"/>
    <property type="project" value="InterPro"/>
</dbReference>
<dbReference type="Gene3D" id="3.40.710.10">
    <property type="entry name" value="DD-peptidase/beta-lactamase superfamily"/>
    <property type="match status" value="1"/>
</dbReference>
<feature type="signal peptide" evidence="10">
    <location>
        <begin position="1"/>
        <end position="19"/>
    </location>
</feature>
<dbReference type="PANTHER" id="PTHR21581:SF33">
    <property type="entry name" value="D-ALANYL-D-ALANINE CARBOXYPEPTIDASE DACB"/>
    <property type="match status" value="1"/>
</dbReference>
<keyword evidence="5" id="KW-0573">Peptidoglycan synthesis</keyword>
<evidence type="ECO:0000256" key="4">
    <source>
        <dbReference type="ARBA" id="ARBA00022960"/>
    </source>
</evidence>
<keyword evidence="12" id="KW-0645">Protease</keyword>
<keyword evidence="3" id="KW-0378">Hydrolase</keyword>
<dbReference type="GO" id="GO:0009002">
    <property type="term" value="F:serine-type D-Ala-D-Ala carboxypeptidase activity"/>
    <property type="evidence" value="ECO:0007669"/>
    <property type="project" value="InterPro"/>
</dbReference>
<sequence>MNRKGRRLAALVTAAVALAVVGTEDLDAKVARMMDEAKERFAGKTAPSIAIEGSAATVVDANSGVALFSKQAHRRMYPASTTKIMTALLALKYGELDETIVVGEEARPEAPDESTAGLTEGQALTLRDALSGLMLPSGNDAARVVARYIVEKTEGGPVPNWNERFAALMNAEAERLGARDTHFANPHGLHDPDHYSTASDLALIAREAMNDPAFRDIVAAKSYRSEAGDAWFGNRNKLLDEEGEFYLQGANGVKTGFTSDAGYCLVASAERDGRLLISVVLQSTETDVWTDTLRLMAHGFST</sequence>
<keyword evidence="13" id="KW-1185">Reference proteome</keyword>
<dbReference type="SUPFAM" id="SSF56601">
    <property type="entry name" value="beta-lactamase/transpeptidase-like"/>
    <property type="match status" value="1"/>
</dbReference>
<evidence type="ECO:0000259" key="11">
    <source>
        <dbReference type="Pfam" id="PF00768"/>
    </source>
</evidence>
<evidence type="ECO:0000256" key="7">
    <source>
        <dbReference type="PIRSR" id="PIRSR618044-1"/>
    </source>
</evidence>
<dbReference type="InterPro" id="IPR001967">
    <property type="entry name" value="Peptidase_S11_N"/>
</dbReference>
<keyword evidence="4" id="KW-0133">Cell shape</keyword>
<feature type="domain" description="Peptidase S11 D-alanyl-D-alanine carboxypeptidase A N-terminal" evidence="11">
    <location>
        <begin position="47"/>
        <end position="283"/>
    </location>
</feature>
<feature type="binding site" evidence="8">
    <location>
        <position position="254"/>
    </location>
    <ligand>
        <name>substrate</name>
    </ligand>
</feature>
<proteinExistence type="inferred from homology"/>